<dbReference type="AlphaFoldDB" id="A0A4C1W251"/>
<evidence type="ECO:0000313" key="2">
    <source>
        <dbReference type="Proteomes" id="UP000299102"/>
    </source>
</evidence>
<reference evidence="1 2" key="1">
    <citation type="journal article" date="2019" name="Commun. Biol.">
        <title>The bagworm genome reveals a unique fibroin gene that provides high tensile strength.</title>
        <authorList>
            <person name="Kono N."/>
            <person name="Nakamura H."/>
            <person name="Ohtoshi R."/>
            <person name="Tomita M."/>
            <person name="Numata K."/>
            <person name="Arakawa K."/>
        </authorList>
    </citation>
    <scope>NUCLEOTIDE SEQUENCE [LARGE SCALE GENOMIC DNA]</scope>
</reference>
<comment type="caution">
    <text evidence="1">The sequence shown here is derived from an EMBL/GenBank/DDBJ whole genome shotgun (WGS) entry which is preliminary data.</text>
</comment>
<keyword evidence="2" id="KW-1185">Reference proteome</keyword>
<proteinExistence type="predicted"/>
<organism evidence="1 2">
    <name type="scientific">Eumeta variegata</name>
    <name type="common">Bagworm moth</name>
    <name type="synonym">Eumeta japonica</name>
    <dbReference type="NCBI Taxonomy" id="151549"/>
    <lineage>
        <taxon>Eukaryota</taxon>
        <taxon>Metazoa</taxon>
        <taxon>Ecdysozoa</taxon>
        <taxon>Arthropoda</taxon>
        <taxon>Hexapoda</taxon>
        <taxon>Insecta</taxon>
        <taxon>Pterygota</taxon>
        <taxon>Neoptera</taxon>
        <taxon>Endopterygota</taxon>
        <taxon>Lepidoptera</taxon>
        <taxon>Glossata</taxon>
        <taxon>Ditrysia</taxon>
        <taxon>Tineoidea</taxon>
        <taxon>Psychidae</taxon>
        <taxon>Oiketicinae</taxon>
        <taxon>Eumeta</taxon>
    </lineage>
</organism>
<accession>A0A4C1W251</accession>
<sequence>MNAAAAGLLSRRARLRKTRACRSALGGHASDAYVVSVWMADTTLTAELMVKRISHRASVFRNGIWEKIESRTRIRTGIGISFHSDVGTGSRTGRELISMNDETDRYKMNQYKKKNGEVHGMSEYLR</sequence>
<dbReference type="EMBL" id="BGZK01000460">
    <property type="protein sequence ID" value="GBP44920.1"/>
    <property type="molecule type" value="Genomic_DNA"/>
</dbReference>
<protein>
    <submittedName>
        <fullName evidence="1">Uncharacterized protein</fullName>
    </submittedName>
</protein>
<name>A0A4C1W251_EUMVA</name>
<gene>
    <name evidence="1" type="ORF">EVAR_24835_1</name>
</gene>
<evidence type="ECO:0000313" key="1">
    <source>
        <dbReference type="EMBL" id="GBP44920.1"/>
    </source>
</evidence>
<feature type="non-terminal residue" evidence="1">
    <location>
        <position position="126"/>
    </location>
</feature>
<dbReference type="Proteomes" id="UP000299102">
    <property type="component" value="Unassembled WGS sequence"/>
</dbReference>